<dbReference type="GO" id="GO:0005737">
    <property type="term" value="C:cytoplasm"/>
    <property type="evidence" value="ECO:0007669"/>
    <property type="project" value="TreeGrafter"/>
</dbReference>
<dbReference type="Proteomes" id="UP000515971">
    <property type="component" value="Chromosome"/>
</dbReference>
<dbReference type="KEGG" id="slut:H9L13_09210"/>
<dbReference type="SUPFAM" id="SSF56300">
    <property type="entry name" value="Metallo-dependent phosphatases"/>
    <property type="match status" value="1"/>
</dbReference>
<organism evidence="2 3">
    <name type="scientific">Sphingomonas lutea</name>
    <dbReference type="NCBI Taxonomy" id="1045317"/>
    <lineage>
        <taxon>Bacteria</taxon>
        <taxon>Pseudomonadati</taxon>
        <taxon>Pseudomonadota</taxon>
        <taxon>Alphaproteobacteria</taxon>
        <taxon>Sphingomonadales</taxon>
        <taxon>Sphingomonadaceae</taxon>
        <taxon>Sphingomonas</taxon>
    </lineage>
</organism>
<protein>
    <submittedName>
        <fullName evidence="2">Serine/threonine protein phosphatase</fullName>
    </submittedName>
</protein>
<dbReference type="Gene3D" id="3.60.21.10">
    <property type="match status" value="1"/>
</dbReference>
<dbReference type="PANTHER" id="PTHR42850:SF4">
    <property type="entry name" value="ZINC-DEPENDENT ENDOPOLYPHOSPHATASE"/>
    <property type="match status" value="1"/>
</dbReference>
<dbReference type="AlphaFoldDB" id="A0A7G9SG59"/>
<name>A0A7G9SG59_9SPHN</name>
<reference evidence="2 3" key="1">
    <citation type="submission" date="2020-08" db="EMBL/GenBank/DDBJ databases">
        <title>Genome sequence of Sphingomonas lutea KCTC 23642T.</title>
        <authorList>
            <person name="Hyun D.-W."/>
            <person name="Bae J.-W."/>
        </authorList>
    </citation>
    <scope>NUCLEOTIDE SEQUENCE [LARGE SCALE GENOMIC DNA]</scope>
    <source>
        <strain evidence="2 3">KCTC 23642</strain>
    </source>
</reference>
<keyword evidence="3" id="KW-1185">Reference proteome</keyword>
<feature type="domain" description="Calcineurin-like phosphoesterase" evidence="1">
    <location>
        <begin position="2"/>
        <end position="187"/>
    </location>
</feature>
<dbReference type="InterPro" id="IPR050126">
    <property type="entry name" value="Ap4A_hydrolase"/>
</dbReference>
<dbReference type="GO" id="GO:0008803">
    <property type="term" value="F:bis(5'-nucleosyl)-tetraphosphatase (symmetrical) activity"/>
    <property type="evidence" value="ECO:0007669"/>
    <property type="project" value="TreeGrafter"/>
</dbReference>
<proteinExistence type="predicted"/>
<dbReference type="InterPro" id="IPR004843">
    <property type="entry name" value="Calcineurin-like_PHP"/>
</dbReference>
<dbReference type="RefSeq" id="WP_187537426.1">
    <property type="nucleotide sequence ID" value="NZ_CP060718.1"/>
</dbReference>
<sequence length="238" mass="26366">MIGDVHGRLDLLEQLLGRIEADMSARKNADIVLAFVGDLIDRGPSSAQVVERLRNYGHEGVRTVFLLGNHEEVLLRILAGEDDLINGWLRFGGAECLRSYGEEPGEIRSLSADHALARIRAAIPEEHKTFLESFGDTFKFGDYLFVHAGVRPGVDLDSQLQKDLRWIRDPFLLHEGDHGFVVVHGHTICKEVEERPNRIGIDTGAYATGVLTALAIDQGKRWFIDTRQSAGAPIPAAH</sequence>
<dbReference type="InterPro" id="IPR029052">
    <property type="entry name" value="Metallo-depent_PP-like"/>
</dbReference>
<dbReference type="PANTHER" id="PTHR42850">
    <property type="entry name" value="METALLOPHOSPHOESTERASE"/>
    <property type="match status" value="1"/>
</dbReference>
<dbReference type="GO" id="GO:0110154">
    <property type="term" value="P:RNA decapping"/>
    <property type="evidence" value="ECO:0007669"/>
    <property type="project" value="TreeGrafter"/>
</dbReference>
<evidence type="ECO:0000313" key="3">
    <source>
        <dbReference type="Proteomes" id="UP000515971"/>
    </source>
</evidence>
<evidence type="ECO:0000313" key="2">
    <source>
        <dbReference type="EMBL" id="QNN66834.1"/>
    </source>
</evidence>
<dbReference type="Pfam" id="PF00149">
    <property type="entry name" value="Metallophos"/>
    <property type="match status" value="1"/>
</dbReference>
<evidence type="ECO:0000259" key="1">
    <source>
        <dbReference type="Pfam" id="PF00149"/>
    </source>
</evidence>
<gene>
    <name evidence="2" type="ORF">H9L13_09210</name>
</gene>
<accession>A0A7G9SG59</accession>
<dbReference type="EMBL" id="CP060718">
    <property type="protein sequence ID" value="QNN66834.1"/>
    <property type="molecule type" value="Genomic_DNA"/>
</dbReference>
<dbReference type="GO" id="GO:0016791">
    <property type="term" value="F:phosphatase activity"/>
    <property type="evidence" value="ECO:0007669"/>
    <property type="project" value="TreeGrafter"/>
</dbReference>